<feature type="domain" description="Gfd2/YDR514C-like C-terminal" evidence="2">
    <location>
        <begin position="10"/>
        <end position="59"/>
    </location>
</feature>
<protein>
    <recommendedName>
        <fullName evidence="2">Gfd2/YDR514C-like C-terminal domain-containing protein</fullName>
    </recommendedName>
</protein>
<evidence type="ECO:0000313" key="4">
    <source>
        <dbReference type="Proteomes" id="UP000193719"/>
    </source>
</evidence>
<dbReference type="PANTHER" id="PTHR28083:SF1">
    <property type="entry name" value="GOOD FOR FULL DBP5 ACTIVITY PROTEIN 2"/>
    <property type="match status" value="1"/>
</dbReference>
<dbReference type="InterPro" id="IPR040151">
    <property type="entry name" value="Gfd2/YDR514C-like"/>
</dbReference>
<name>A0A1Y1UQN6_9FUNG</name>
<dbReference type="Pfam" id="PF21762">
    <property type="entry name" value="DEDDh_C"/>
    <property type="match status" value="3"/>
</dbReference>
<proteinExistence type="predicted"/>
<evidence type="ECO:0000259" key="2">
    <source>
        <dbReference type="Pfam" id="PF21762"/>
    </source>
</evidence>
<evidence type="ECO:0000313" key="3">
    <source>
        <dbReference type="EMBL" id="ORX40398.1"/>
    </source>
</evidence>
<feature type="region of interest" description="Disordered" evidence="1">
    <location>
        <begin position="83"/>
        <end position="102"/>
    </location>
</feature>
<feature type="domain" description="Gfd2/YDR514C-like C-terminal" evidence="2">
    <location>
        <begin position="399"/>
        <end position="531"/>
    </location>
</feature>
<evidence type="ECO:0000256" key="1">
    <source>
        <dbReference type="SAM" id="MobiDB-lite"/>
    </source>
</evidence>
<accession>A0A1Y1UQN6</accession>
<dbReference type="PANTHER" id="PTHR28083">
    <property type="entry name" value="GOOD FOR FULL DBP5 ACTIVITY PROTEIN 2"/>
    <property type="match status" value="1"/>
</dbReference>
<dbReference type="SUPFAM" id="SSF53098">
    <property type="entry name" value="Ribonuclease H-like"/>
    <property type="match status" value="2"/>
</dbReference>
<dbReference type="OrthoDB" id="2145921at2759"/>
<dbReference type="InterPro" id="IPR036397">
    <property type="entry name" value="RNaseH_sf"/>
</dbReference>
<dbReference type="Proteomes" id="UP000193719">
    <property type="component" value="Unassembled WGS sequence"/>
</dbReference>
<feature type="domain" description="Gfd2/YDR514C-like C-terminal" evidence="2">
    <location>
        <begin position="127"/>
        <end position="293"/>
    </location>
</feature>
<feature type="region of interest" description="Disordered" evidence="1">
    <location>
        <begin position="543"/>
        <end position="569"/>
    </location>
</feature>
<organism evidence="3 4">
    <name type="scientific">Piromyces finnis</name>
    <dbReference type="NCBI Taxonomy" id="1754191"/>
    <lineage>
        <taxon>Eukaryota</taxon>
        <taxon>Fungi</taxon>
        <taxon>Fungi incertae sedis</taxon>
        <taxon>Chytridiomycota</taxon>
        <taxon>Chytridiomycota incertae sedis</taxon>
        <taxon>Neocallimastigomycetes</taxon>
        <taxon>Neocallimastigales</taxon>
        <taxon>Neocallimastigaceae</taxon>
        <taxon>Piromyces</taxon>
    </lineage>
</organism>
<comment type="caution">
    <text evidence="3">The sequence shown here is derived from an EMBL/GenBank/DDBJ whole genome shotgun (WGS) entry which is preliminary data.</text>
</comment>
<dbReference type="STRING" id="1754191.A0A1Y1UQN6"/>
<reference evidence="3 4" key="2">
    <citation type="submission" date="2016-08" db="EMBL/GenBank/DDBJ databases">
        <title>Pervasive Adenine N6-methylation of Active Genes in Fungi.</title>
        <authorList>
            <consortium name="DOE Joint Genome Institute"/>
            <person name="Mondo S.J."/>
            <person name="Dannebaum R.O."/>
            <person name="Kuo R.C."/>
            <person name="Labutti K."/>
            <person name="Haridas S."/>
            <person name="Kuo A."/>
            <person name="Salamov A."/>
            <person name="Ahrendt S.R."/>
            <person name="Lipzen A."/>
            <person name="Sullivan W."/>
            <person name="Andreopoulos W.B."/>
            <person name="Clum A."/>
            <person name="Lindquist E."/>
            <person name="Daum C."/>
            <person name="Ramamoorthy G.K."/>
            <person name="Gryganskyi A."/>
            <person name="Culley D."/>
            <person name="Magnuson J.K."/>
            <person name="James T.Y."/>
            <person name="O'Malley M.A."/>
            <person name="Stajich J.E."/>
            <person name="Spatafora J.W."/>
            <person name="Visel A."/>
            <person name="Grigoriev I.V."/>
        </authorList>
    </citation>
    <scope>NUCLEOTIDE SEQUENCE [LARGE SCALE GENOMIC DNA]</scope>
    <source>
        <strain evidence="4">finn</strain>
    </source>
</reference>
<feature type="compositionally biased region" description="Basic and acidic residues" evidence="1">
    <location>
        <begin position="548"/>
        <end position="569"/>
    </location>
</feature>
<dbReference type="EMBL" id="MCFH01000095">
    <property type="protein sequence ID" value="ORX40398.1"/>
    <property type="molecule type" value="Genomic_DNA"/>
</dbReference>
<dbReference type="AlphaFoldDB" id="A0A1Y1UQN6"/>
<sequence length="569" mass="66059">MKDSKIPKFGIIDTMDLYSGKFYTQGVSLEKCLLKLKIPYDKLHNGGNDTIFTMQVFMKIINNPKKVPLQLSKKLLKQNNEQFKSGKDKLSQQPSKSKKQKEEGIQYKDFIKLIHTIKFNIGNNKSYLCLDIEAYEQNQSILTEFGWCIFKKNGTITKKKHVIVKENMNYHNGKKVPDHRNNYLFGESEIQELKDIEKELKKDIESVNYIVGQGINNDIRYLKYIHVNMDKFVSMRNSKVHKFGIIDTMDLYSGYFNVQAVSLEKSLLKLKIPYDKLHNGGNDSVFTMQVFLKIICNLEKVPLQLPKEFLKEEKEEEMIKENSSENSILKNKVKEESEIYEEYSKLISTIRHNISENKLFMSISIRTPNNDNNTDLDDKESIKISELGWCIFEKDGSVTKKKHILFKKYSTNQNVPDAYLFGTTETEEEISNDVIEELKKDIEGINYLIGQGIERSLHLLKSMTINVNKYVIMKTPKIHKYGAIDTIDLYSGQFSTKFKSLSESMKKLQLPCDNLNNSGNDTIFAMQIFLRIINNSKKVPLQLKKPKMKDENPDEEMKKELDQADLLKN</sequence>
<dbReference type="InterPro" id="IPR012337">
    <property type="entry name" value="RNaseH-like_sf"/>
</dbReference>
<reference evidence="3 4" key="1">
    <citation type="submission" date="2016-08" db="EMBL/GenBank/DDBJ databases">
        <title>Genomes of anaerobic fungi encode conserved fungal cellulosomes for biomass hydrolysis.</title>
        <authorList>
            <consortium name="DOE Joint Genome Institute"/>
            <person name="Haitjema C.H."/>
            <person name="Gilmore S.P."/>
            <person name="Henske J.K."/>
            <person name="Solomon K.V."/>
            <person name="De Groot R."/>
            <person name="Kuo A."/>
            <person name="Mondo S.J."/>
            <person name="Salamov A.A."/>
            <person name="Labutti K."/>
            <person name="Zhao Z."/>
            <person name="Chiniquy J."/>
            <person name="Barry K."/>
            <person name="Brewer H.M."/>
            <person name="Purvine S.O."/>
            <person name="Wright A.T."/>
            <person name="Boxma B."/>
            <person name="Van Alen T."/>
            <person name="Hackstein J.H."/>
            <person name="Baker S.E."/>
            <person name="Grigoriev I.V."/>
            <person name="O'Malley M.A."/>
        </authorList>
    </citation>
    <scope>NUCLEOTIDE SEQUENCE [LARGE SCALE GENOMIC DNA]</scope>
    <source>
        <strain evidence="4">finn</strain>
    </source>
</reference>
<gene>
    <name evidence="3" type="ORF">BCR36DRAFT_190160</name>
</gene>
<keyword evidence="4" id="KW-1185">Reference proteome</keyword>
<dbReference type="GO" id="GO:0003676">
    <property type="term" value="F:nucleic acid binding"/>
    <property type="evidence" value="ECO:0007669"/>
    <property type="project" value="InterPro"/>
</dbReference>
<dbReference type="InterPro" id="IPR048519">
    <property type="entry name" value="Gfd2/YDR514C-like_C"/>
</dbReference>
<dbReference type="Gene3D" id="3.30.420.10">
    <property type="entry name" value="Ribonuclease H-like superfamily/Ribonuclease H"/>
    <property type="match status" value="2"/>
</dbReference>